<sequence length="73" mass="7965">MSAKTRRGLLIFICGFGAYSILLSELGPLQALLLGLLVAAAAIYLDGWLRLRFSSKHADIKAPDIPADRQLPR</sequence>
<keyword evidence="1" id="KW-1133">Transmembrane helix</keyword>
<protein>
    <submittedName>
        <fullName evidence="2">Uncharacterized protein</fullName>
    </submittedName>
</protein>
<evidence type="ECO:0000313" key="3">
    <source>
        <dbReference type="Proteomes" id="UP000316500"/>
    </source>
</evidence>
<dbReference type="Proteomes" id="UP000316500">
    <property type="component" value="Unassembled WGS sequence"/>
</dbReference>
<organism evidence="2 3">
    <name type="scientific">Paenarthrobacter nitroguajacolicus</name>
    <name type="common">Arthrobacter nitroguajacolicus</name>
    <dbReference type="NCBI Taxonomy" id="211146"/>
    <lineage>
        <taxon>Bacteria</taxon>
        <taxon>Bacillati</taxon>
        <taxon>Actinomycetota</taxon>
        <taxon>Actinomycetes</taxon>
        <taxon>Micrococcales</taxon>
        <taxon>Micrococcaceae</taxon>
        <taxon>Paenarthrobacter</taxon>
    </lineage>
</organism>
<accession>A0A558H4T7</accession>
<evidence type="ECO:0000256" key="1">
    <source>
        <dbReference type="SAM" id="Phobius"/>
    </source>
</evidence>
<gene>
    <name evidence="2" type="ORF">FQP90_09100</name>
</gene>
<proteinExistence type="predicted"/>
<dbReference type="RefSeq" id="WP_144649423.1">
    <property type="nucleotide sequence ID" value="NZ_VNFK01000005.1"/>
</dbReference>
<keyword evidence="1" id="KW-0812">Transmembrane</keyword>
<reference evidence="2 3" key="1">
    <citation type="submission" date="2019-07" db="EMBL/GenBank/DDBJ databases">
        <title>Diversity of Bacteria from Kongsfjorden, Arctic.</title>
        <authorList>
            <person name="Yu Y."/>
        </authorList>
    </citation>
    <scope>NUCLEOTIDE SEQUENCE [LARGE SCALE GENOMIC DNA]</scope>
    <source>
        <strain evidence="2 3">SM1928</strain>
    </source>
</reference>
<evidence type="ECO:0000313" key="2">
    <source>
        <dbReference type="EMBL" id="TVU64130.1"/>
    </source>
</evidence>
<feature type="transmembrane region" description="Helical" evidence="1">
    <location>
        <begin position="30"/>
        <end position="49"/>
    </location>
</feature>
<dbReference type="EMBL" id="VNFK01000005">
    <property type="protein sequence ID" value="TVU64130.1"/>
    <property type="molecule type" value="Genomic_DNA"/>
</dbReference>
<dbReference type="AlphaFoldDB" id="A0A558H4T7"/>
<keyword evidence="1" id="KW-0472">Membrane</keyword>
<name>A0A558H4T7_PAENT</name>
<comment type="caution">
    <text evidence="2">The sequence shown here is derived from an EMBL/GenBank/DDBJ whole genome shotgun (WGS) entry which is preliminary data.</text>
</comment>